<dbReference type="EMBL" id="QJRY01000008">
    <property type="protein sequence ID" value="PYB70900.1"/>
    <property type="molecule type" value="Genomic_DNA"/>
</dbReference>
<sequence length="392" mass="43618">MRAVFISNPADIAPGAVCFVSIGTGSRGHELARLRAMHQDTVYLVALTVQEVDAVLQADLFGAGADDILCEMDPRQLVSCLMRARRHLQLRQREERWRQDMQAKLDIWQHGLDQLPTPIYVKDVEGRYLVCNAAFGNFLGLSSDRVLGQRLQDFVPPEMAEAYHASDLQLLRQGGVMRTETDVCLPETGMRHIMVHKARLDSERGEIRGVTGVIIDITERKELESRLIEAAERDPLTNAANRRKFFQVASEQIADAKPETILAVAVIDIDHFKSINDELGHAEGDVTLCSIVDTLRSQEAEGMLVARAGGEEFFAFFPEQAVPTAYDMLETARQDIARYCQVQTGAGAAGTISAGLAYFNPSEETIDQALRRADIALYQAKRDGRNRLYLAE</sequence>
<dbReference type="SUPFAM" id="SSF55785">
    <property type="entry name" value="PYP-like sensor domain (PAS domain)"/>
    <property type="match status" value="1"/>
</dbReference>
<keyword evidence="5" id="KW-1185">Reference proteome</keyword>
<proteinExistence type="predicted"/>
<evidence type="ECO:0000259" key="1">
    <source>
        <dbReference type="PROSITE" id="PS50112"/>
    </source>
</evidence>
<comment type="caution">
    <text evidence="4">The sequence shown here is derived from an EMBL/GenBank/DDBJ whole genome shotgun (WGS) entry which is preliminary data.</text>
</comment>
<dbReference type="InterPro" id="IPR035965">
    <property type="entry name" value="PAS-like_dom_sf"/>
</dbReference>
<dbReference type="Proteomes" id="UP000247536">
    <property type="component" value="Unassembled WGS sequence"/>
</dbReference>
<dbReference type="CDD" id="cd01949">
    <property type="entry name" value="GGDEF"/>
    <property type="match status" value="1"/>
</dbReference>
<dbReference type="PANTHER" id="PTHR44757">
    <property type="entry name" value="DIGUANYLATE CYCLASE DGCP"/>
    <property type="match status" value="1"/>
</dbReference>
<dbReference type="InterPro" id="IPR000160">
    <property type="entry name" value="GGDEF_dom"/>
</dbReference>
<dbReference type="PROSITE" id="PS50112">
    <property type="entry name" value="PAS"/>
    <property type="match status" value="1"/>
</dbReference>
<dbReference type="Pfam" id="PF00990">
    <property type="entry name" value="GGDEF"/>
    <property type="match status" value="1"/>
</dbReference>
<evidence type="ECO:0000313" key="4">
    <source>
        <dbReference type="EMBL" id="PYB70900.1"/>
    </source>
</evidence>
<name>A0ABX5NRD7_9HYPH</name>
<feature type="domain" description="GGDEF" evidence="3">
    <location>
        <begin position="260"/>
        <end position="392"/>
    </location>
</feature>
<dbReference type="InterPro" id="IPR029787">
    <property type="entry name" value="Nucleotide_cyclase"/>
</dbReference>
<dbReference type="SMART" id="SM00091">
    <property type="entry name" value="PAS"/>
    <property type="match status" value="1"/>
</dbReference>
<dbReference type="PANTHER" id="PTHR44757:SF2">
    <property type="entry name" value="BIOFILM ARCHITECTURE MAINTENANCE PROTEIN MBAA"/>
    <property type="match status" value="1"/>
</dbReference>
<dbReference type="NCBIfam" id="TIGR00254">
    <property type="entry name" value="GGDEF"/>
    <property type="match status" value="1"/>
</dbReference>
<dbReference type="CDD" id="cd00130">
    <property type="entry name" value="PAS"/>
    <property type="match status" value="1"/>
</dbReference>
<gene>
    <name evidence="4" type="ORF">DMY87_20815</name>
</gene>
<feature type="domain" description="PAC" evidence="2">
    <location>
        <begin position="177"/>
        <end position="229"/>
    </location>
</feature>
<reference evidence="4 5" key="1">
    <citation type="submission" date="2018-06" db="EMBL/GenBank/DDBJ databases">
        <title>Rhizobium wuzhouense sp. nov., isolated from roots of Oryza officinalis.</title>
        <authorList>
            <person name="Yuan T."/>
        </authorList>
    </citation>
    <scope>NUCLEOTIDE SEQUENCE [LARGE SCALE GENOMIC DNA]</scope>
    <source>
        <strain evidence="4 5">W44</strain>
    </source>
</reference>
<dbReference type="InterPro" id="IPR052155">
    <property type="entry name" value="Biofilm_reg_signaling"/>
</dbReference>
<dbReference type="InterPro" id="IPR000014">
    <property type="entry name" value="PAS"/>
</dbReference>
<evidence type="ECO:0000259" key="3">
    <source>
        <dbReference type="PROSITE" id="PS50887"/>
    </source>
</evidence>
<dbReference type="RefSeq" id="WP_110793541.1">
    <property type="nucleotide sequence ID" value="NZ_QJRY01000008.1"/>
</dbReference>
<dbReference type="SMART" id="SM00267">
    <property type="entry name" value="GGDEF"/>
    <property type="match status" value="1"/>
</dbReference>
<organism evidence="4 5">
    <name type="scientific">Rhizobium wuzhouense</name>
    <dbReference type="NCBI Taxonomy" id="1986026"/>
    <lineage>
        <taxon>Bacteria</taxon>
        <taxon>Pseudomonadati</taxon>
        <taxon>Pseudomonadota</taxon>
        <taxon>Alphaproteobacteria</taxon>
        <taxon>Hyphomicrobiales</taxon>
        <taxon>Rhizobiaceae</taxon>
        <taxon>Rhizobium/Agrobacterium group</taxon>
        <taxon>Rhizobium</taxon>
    </lineage>
</organism>
<evidence type="ECO:0000259" key="2">
    <source>
        <dbReference type="PROSITE" id="PS50113"/>
    </source>
</evidence>
<accession>A0ABX5NRD7</accession>
<dbReference type="InterPro" id="IPR000700">
    <property type="entry name" value="PAS-assoc_C"/>
</dbReference>
<dbReference type="SUPFAM" id="SSF55073">
    <property type="entry name" value="Nucleotide cyclase"/>
    <property type="match status" value="1"/>
</dbReference>
<evidence type="ECO:0008006" key="6">
    <source>
        <dbReference type="Google" id="ProtNLM"/>
    </source>
</evidence>
<dbReference type="InterPro" id="IPR043128">
    <property type="entry name" value="Rev_trsase/Diguanyl_cyclase"/>
</dbReference>
<feature type="domain" description="PAS" evidence="1">
    <location>
        <begin position="112"/>
        <end position="175"/>
    </location>
</feature>
<dbReference type="InterPro" id="IPR013656">
    <property type="entry name" value="PAS_4"/>
</dbReference>
<evidence type="ECO:0000313" key="5">
    <source>
        <dbReference type="Proteomes" id="UP000247536"/>
    </source>
</evidence>
<dbReference type="PROSITE" id="PS50887">
    <property type="entry name" value="GGDEF"/>
    <property type="match status" value="1"/>
</dbReference>
<dbReference type="NCBIfam" id="TIGR00229">
    <property type="entry name" value="sensory_box"/>
    <property type="match status" value="1"/>
</dbReference>
<dbReference type="Gene3D" id="3.30.70.270">
    <property type="match status" value="1"/>
</dbReference>
<dbReference type="Gene3D" id="3.30.450.20">
    <property type="entry name" value="PAS domain"/>
    <property type="match status" value="1"/>
</dbReference>
<dbReference type="PROSITE" id="PS50113">
    <property type="entry name" value="PAC"/>
    <property type="match status" value="1"/>
</dbReference>
<protein>
    <recommendedName>
        <fullName evidence="6">Diguanylate cyclase</fullName>
    </recommendedName>
</protein>
<dbReference type="Pfam" id="PF08448">
    <property type="entry name" value="PAS_4"/>
    <property type="match status" value="1"/>
</dbReference>